<keyword evidence="1" id="KW-1133">Transmembrane helix</keyword>
<protein>
    <submittedName>
        <fullName evidence="2">Uncharacterized protein</fullName>
    </submittedName>
</protein>
<gene>
    <name evidence="2" type="ORF">DP131_08115</name>
</gene>
<comment type="caution">
    <text evidence="2">The sequence shown here is derived from an EMBL/GenBank/DDBJ whole genome shotgun (WGS) entry which is preliminary data.</text>
</comment>
<evidence type="ECO:0000313" key="3">
    <source>
        <dbReference type="Proteomes" id="UP000290273"/>
    </source>
</evidence>
<accession>A0ABY0ENP9</accession>
<dbReference type="Proteomes" id="UP000290273">
    <property type="component" value="Unassembled WGS sequence"/>
</dbReference>
<evidence type="ECO:0000313" key="2">
    <source>
        <dbReference type="EMBL" id="RXI55354.1"/>
    </source>
</evidence>
<name>A0ABY0ENP9_CLOTA</name>
<feature type="transmembrane region" description="Helical" evidence="1">
    <location>
        <begin position="20"/>
        <end position="39"/>
    </location>
</feature>
<organism evidence="2 3">
    <name type="scientific">Clostridium tetani</name>
    <dbReference type="NCBI Taxonomy" id="1513"/>
    <lineage>
        <taxon>Bacteria</taxon>
        <taxon>Bacillati</taxon>
        <taxon>Bacillota</taxon>
        <taxon>Clostridia</taxon>
        <taxon>Eubacteriales</taxon>
        <taxon>Clostridiaceae</taxon>
        <taxon>Clostridium</taxon>
    </lineage>
</organism>
<sequence length="60" mass="6875">MTPIQYRNHLLKSPCLFIPYIYVIGIHIGSLYIGSSIILEFTENASLIIPYLRILPTKIL</sequence>
<proteinExistence type="predicted"/>
<evidence type="ECO:0000256" key="1">
    <source>
        <dbReference type="SAM" id="Phobius"/>
    </source>
</evidence>
<reference evidence="2 3" key="1">
    <citation type="submission" date="2018-06" db="EMBL/GenBank/DDBJ databases">
        <title>Genome conservation of Clostridium tetani.</title>
        <authorList>
            <person name="Bruggemann H."/>
            <person name="Popoff M.R."/>
        </authorList>
    </citation>
    <scope>NUCLEOTIDE SEQUENCE [LARGE SCALE GENOMIC DNA]</scope>
    <source>
        <strain evidence="2 3">63.05</strain>
    </source>
</reference>
<dbReference type="EMBL" id="QMAU01000037">
    <property type="protein sequence ID" value="RXI55354.1"/>
    <property type="molecule type" value="Genomic_DNA"/>
</dbReference>
<keyword evidence="1" id="KW-0472">Membrane</keyword>
<keyword evidence="1" id="KW-0812">Transmembrane</keyword>